<comment type="caution">
    <text evidence="1">The sequence shown here is derived from an EMBL/GenBank/DDBJ whole genome shotgun (WGS) entry which is preliminary data.</text>
</comment>
<evidence type="ECO:0000313" key="2">
    <source>
        <dbReference type="Proteomes" id="UP001596383"/>
    </source>
</evidence>
<proteinExistence type="predicted"/>
<dbReference type="Proteomes" id="UP001596383">
    <property type="component" value="Unassembled WGS sequence"/>
</dbReference>
<protein>
    <recommendedName>
        <fullName evidence="3">MarR family transcriptional regulator</fullName>
    </recommendedName>
</protein>
<dbReference type="EMBL" id="JBHSWV010000022">
    <property type="protein sequence ID" value="MFC6763837.1"/>
    <property type="molecule type" value="Genomic_DNA"/>
</dbReference>
<gene>
    <name evidence="1" type="ORF">ACFQE6_01790</name>
</gene>
<evidence type="ECO:0000313" key="1">
    <source>
        <dbReference type="EMBL" id="MFC6763837.1"/>
    </source>
</evidence>
<reference evidence="1 2" key="1">
    <citation type="journal article" date="2019" name="Int. J. Syst. Evol. Microbiol.">
        <title>The Global Catalogue of Microorganisms (GCM) 10K type strain sequencing project: providing services to taxonomists for standard genome sequencing and annotation.</title>
        <authorList>
            <consortium name="The Broad Institute Genomics Platform"/>
            <consortium name="The Broad Institute Genome Sequencing Center for Infectious Disease"/>
            <person name="Wu L."/>
            <person name="Ma J."/>
        </authorList>
    </citation>
    <scope>NUCLEOTIDE SEQUENCE [LARGE SCALE GENOMIC DNA]</scope>
    <source>
        <strain evidence="1 2">LMG 29247</strain>
    </source>
</reference>
<dbReference type="AlphaFoldDB" id="A0ABD5SFI1"/>
<name>A0ABD5SFI1_9EURY</name>
<keyword evidence="2" id="KW-1185">Reference proteome</keyword>
<sequence>MVLSYRHTDEMIDAIGRRSTPPLPDWVTDADTILSTHMADTETGDSQCRVPTISREKAVDVLNASDELALEPEDANYAITRLLERGYFYVVDDELRVTLPSREQ</sequence>
<dbReference type="RefSeq" id="WP_273736937.1">
    <property type="nucleotide sequence ID" value="NZ_JAQIVI010000022.1"/>
</dbReference>
<evidence type="ECO:0008006" key="3">
    <source>
        <dbReference type="Google" id="ProtNLM"/>
    </source>
</evidence>
<organism evidence="1 2">
    <name type="scientific">Natrinema soli</name>
    <dbReference type="NCBI Taxonomy" id="1930624"/>
    <lineage>
        <taxon>Archaea</taxon>
        <taxon>Methanobacteriati</taxon>
        <taxon>Methanobacteriota</taxon>
        <taxon>Stenosarchaea group</taxon>
        <taxon>Halobacteria</taxon>
        <taxon>Halobacteriales</taxon>
        <taxon>Natrialbaceae</taxon>
        <taxon>Natrinema</taxon>
    </lineage>
</organism>
<accession>A0ABD5SFI1</accession>